<evidence type="ECO:0000313" key="3">
    <source>
        <dbReference type="EMBL" id="SIN67875.1"/>
    </source>
</evidence>
<dbReference type="STRING" id="226505.SAMN05444394_0615"/>
<evidence type="ECO:0008006" key="5">
    <source>
        <dbReference type="Google" id="ProtNLM"/>
    </source>
</evidence>
<feature type="compositionally biased region" description="Low complexity" evidence="1">
    <location>
        <begin position="392"/>
        <end position="444"/>
    </location>
</feature>
<feature type="compositionally biased region" description="Polar residues" evidence="1">
    <location>
        <begin position="258"/>
        <end position="275"/>
    </location>
</feature>
<evidence type="ECO:0000256" key="2">
    <source>
        <dbReference type="SAM" id="SignalP"/>
    </source>
</evidence>
<dbReference type="AlphaFoldDB" id="A0A1N6DAN6"/>
<feature type="signal peptide" evidence="2">
    <location>
        <begin position="1"/>
        <end position="27"/>
    </location>
</feature>
<proteinExistence type="predicted"/>
<keyword evidence="4" id="KW-1185">Reference proteome</keyword>
<protein>
    <recommendedName>
        <fullName evidence="5">Vitellogenin II</fullName>
    </recommendedName>
</protein>
<dbReference type="PROSITE" id="PS51257">
    <property type="entry name" value="PROKAR_LIPOPROTEIN"/>
    <property type="match status" value="1"/>
</dbReference>
<dbReference type="Proteomes" id="UP000185221">
    <property type="component" value="Unassembled WGS sequence"/>
</dbReference>
<feature type="compositionally biased region" description="Low complexity" evidence="1">
    <location>
        <begin position="310"/>
        <end position="366"/>
    </location>
</feature>
<keyword evidence="2" id="KW-0732">Signal</keyword>
<dbReference type="EMBL" id="FSRC01000001">
    <property type="protein sequence ID" value="SIN67875.1"/>
    <property type="molecule type" value="Genomic_DNA"/>
</dbReference>
<feature type="region of interest" description="Disordered" evidence="1">
    <location>
        <begin position="250"/>
        <end position="451"/>
    </location>
</feature>
<accession>A0A1N6DAN6</accession>
<feature type="compositionally biased region" description="Polar residues" evidence="1">
    <location>
        <begin position="283"/>
        <end position="309"/>
    </location>
</feature>
<evidence type="ECO:0000256" key="1">
    <source>
        <dbReference type="SAM" id="MobiDB-lite"/>
    </source>
</evidence>
<feature type="chain" id="PRO_5012432800" description="Vitellogenin II" evidence="2">
    <location>
        <begin position="28"/>
        <end position="451"/>
    </location>
</feature>
<feature type="compositionally biased region" description="Polar residues" evidence="1">
    <location>
        <begin position="368"/>
        <end position="388"/>
    </location>
</feature>
<gene>
    <name evidence="3" type="ORF">SAMN05444394_0615</name>
</gene>
<name>A0A1N6DAN6_9BACT</name>
<dbReference type="RefSeq" id="WP_074223354.1">
    <property type="nucleotide sequence ID" value="NZ_FSRC01000001.1"/>
</dbReference>
<organism evidence="3 4">
    <name type="scientific">Algoriphagus halophilus</name>
    <dbReference type="NCBI Taxonomy" id="226505"/>
    <lineage>
        <taxon>Bacteria</taxon>
        <taxon>Pseudomonadati</taxon>
        <taxon>Bacteroidota</taxon>
        <taxon>Cytophagia</taxon>
        <taxon>Cytophagales</taxon>
        <taxon>Cyclobacteriaceae</taxon>
        <taxon>Algoriphagus</taxon>
    </lineage>
</organism>
<reference evidence="4" key="1">
    <citation type="submission" date="2016-11" db="EMBL/GenBank/DDBJ databases">
        <authorList>
            <person name="Varghese N."/>
            <person name="Submissions S."/>
        </authorList>
    </citation>
    <scope>NUCLEOTIDE SEQUENCE [LARGE SCALE GENOMIC DNA]</scope>
    <source>
        <strain evidence="4">DSM 15292</strain>
    </source>
</reference>
<sequence>MKKISLLTSSVILGAFAISACSTNRLASTGGEQDNLYFMASDARIATEFAVQNNNPESFESLGSLNTETYQGENFSTRNVNPEYIARYSATEDTASNDMVYFDEGIASAGEGDINAYDDFRVNNSNTSSFGSGFNPSISFNLGFMGGFSPWGMGFYDPFYMPGMFPSYGFRPGFSLGFGIGFGFGSMWGWGPSLGLGWGYPGFGYPMYGFGYPVYGYPGYGFPGYGYNRPIYILPGSEYGDRRVVRGSRGTRGAGLATANSRSRSSAILPSTSRAQARREAINSPTNRSLVSGNNTRSASRQFSSSKNDYYTNGRTRVGTTRNVSSPAVTRSATRSRSAMPSARPSYSGTNSRSSNPYYNSPSRNSRTYRSTSPSYNRSASPSYNRSNIPAGRTPSYRTSPSRMSSPSRNTNTRTFSTPSRSSGSGISTGGSRSSGGSVSRGSSSRGGRGN</sequence>
<evidence type="ECO:0000313" key="4">
    <source>
        <dbReference type="Proteomes" id="UP000185221"/>
    </source>
</evidence>